<evidence type="ECO:0000256" key="1">
    <source>
        <dbReference type="SAM" id="Coils"/>
    </source>
</evidence>
<comment type="caution">
    <text evidence="2">The sequence shown here is derived from an EMBL/GenBank/DDBJ whole genome shotgun (WGS) entry which is preliminary data.</text>
</comment>
<gene>
    <name evidence="2" type="ORF">EGW08_011014</name>
</gene>
<accession>A0A3S1A2T1</accession>
<feature type="non-terminal residue" evidence="2">
    <location>
        <position position="1"/>
    </location>
</feature>
<reference evidence="2 3" key="1">
    <citation type="submission" date="2019-01" db="EMBL/GenBank/DDBJ databases">
        <title>A draft genome assembly of the solar-powered sea slug Elysia chlorotica.</title>
        <authorList>
            <person name="Cai H."/>
            <person name="Li Q."/>
            <person name="Fang X."/>
            <person name="Li J."/>
            <person name="Curtis N.E."/>
            <person name="Altenburger A."/>
            <person name="Shibata T."/>
            <person name="Feng M."/>
            <person name="Maeda T."/>
            <person name="Schwartz J.A."/>
            <person name="Shigenobu S."/>
            <person name="Lundholm N."/>
            <person name="Nishiyama T."/>
            <person name="Yang H."/>
            <person name="Hasebe M."/>
            <person name="Li S."/>
            <person name="Pierce S.K."/>
            <person name="Wang J."/>
        </authorList>
    </citation>
    <scope>NUCLEOTIDE SEQUENCE [LARGE SCALE GENOMIC DNA]</scope>
    <source>
        <strain evidence="2">EC2010</strain>
        <tissue evidence="2">Whole organism of an adult</tissue>
    </source>
</reference>
<protein>
    <submittedName>
        <fullName evidence="2">Uncharacterized protein</fullName>
    </submittedName>
</protein>
<dbReference type="Proteomes" id="UP000271974">
    <property type="component" value="Unassembled WGS sequence"/>
</dbReference>
<feature type="non-terminal residue" evidence="2">
    <location>
        <position position="304"/>
    </location>
</feature>
<evidence type="ECO:0000313" key="3">
    <source>
        <dbReference type="Proteomes" id="UP000271974"/>
    </source>
</evidence>
<keyword evidence="3" id="KW-1185">Reference proteome</keyword>
<dbReference type="OrthoDB" id="6159114at2759"/>
<dbReference type="EMBL" id="RQTK01000349">
    <property type="protein sequence ID" value="RUS81220.1"/>
    <property type="molecule type" value="Genomic_DNA"/>
</dbReference>
<feature type="coiled-coil region" evidence="1">
    <location>
        <begin position="237"/>
        <end position="302"/>
    </location>
</feature>
<keyword evidence="1" id="KW-0175">Coiled coil</keyword>
<evidence type="ECO:0000313" key="2">
    <source>
        <dbReference type="EMBL" id="RUS81220.1"/>
    </source>
</evidence>
<proteinExistence type="predicted"/>
<dbReference type="AlphaFoldDB" id="A0A3S1A2T1"/>
<sequence length="304" mass="35129">TRLSRSTSLNNISNISVKDNQNYKLDCHDNIGNCHEQSSVPSKEGSAVIGKAEMLQMRRWMVKMVEELKIKRRVVLEAEMRAEALAEQLHTTQIHKDSELEEAKQREEKLEHSLARLRQQCEDRLKACEVEKIQQQVYKESNIHVQEKSRNEIRQLKTQLRQKEKQTCELEAQLQTEKTASAKLLSQWREAEGKLAELGQLYQACEGSITRLEESVVLACAANRRLSHKQEQHATAMLEKVRQINDLEAELVKARVQISELAVEAVKMDGAEARVAALNATVLQLKQENKRLEEQMEQEWQRRK</sequence>
<name>A0A3S1A2T1_ELYCH</name>
<organism evidence="2 3">
    <name type="scientific">Elysia chlorotica</name>
    <name type="common">Eastern emerald elysia</name>
    <name type="synonym">Sea slug</name>
    <dbReference type="NCBI Taxonomy" id="188477"/>
    <lineage>
        <taxon>Eukaryota</taxon>
        <taxon>Metazoa</taxon>
        <taxon>Spiralia</taxon>
        <taxon>Lophotrochozoa</taxon>
        <taxon>Mollusca</taxon>
        <taxon>Gastropoda</taxon>
        <taxon>Heterobranchia</taxon>
        <taxon>Euthyneura</taxon>
        <taxon>Panpulmonata</taxon>
        <taxon>Sacoglossa</taxon>
        <taxon>Placobranchoidea</taxon>
        <taxon>Plakobranchidae</taxon>
        <taxon>Elysia</taxon>
    </lineage>
</organism>